<dbReference type="PRINTS" id="PR00019">
    <property type="entry name" value="LEURICHRPT"/>
</dbReference>
<gene>
    <name evidence="17" type="primary">MIK2_86</name>
    <name evidence="17" type="ORF">CK203_076094</name>
</gene>
<dbReference type="SMART" id="SM00365">
    <property type="entry name" value="LRR_SD22"/>
    <property type="match status" value="4"/>
</dbReference>
<dbReference type="InterPro" id="IPR013210">
    <property type="entry name" value="LRR_N_plant-typ"/>
</dbReference>
<keyword evidence="7 14" id="KW-0732">Signal</keyword>
<evidence type="ECO:0000256" key="1">
    <source>
        <dbReference type="ARBA" id="ARBA00004167"/>
    </source>
</evidence>
<dbReference type="Pfam" id="PF00560">
    <property type="entry name" value="LRR_1"/>
    <property type="match status" value="2"/>
</dbReference>
<evidence type="ECO:0000256" key="2">
    <source>
        <dbReference type="ARBA" id="ARBA00004236"/>
    </source>
</evidence>
<feature type="transmembrane region" description="Helical" evidence="13">
    <location>
        <begin position="636"/>
        <end position="663"/>
    </location>
</feature>
<evidence type="ECO:0000259" key="15">
    <source>
        <dbReference type="Pfam" id="PF08263"/>
    </source>
</evidence>
<protein>
    <submittedName>
        <fullName evidence="17">MDIS1-interacting receptor like kinase 2</fullName>
    </submittedName>
</protein>
<keyword evidence="11 17" id="KW-0675">Receptor</keyword>
<evidence type="ECO:0000256" key="10">
    <source>
        <dbReference type="ARBA" id="ARBA00023136"/>
    </source>
</evidence>
<keyword evidence="9 13" id="KW-1133">Transmembrane helix</keyword>
<name>A0A438EM30_VITVI</name>
<keyword evidence="12" id="KW-0325">Glycoprotein</keyword>
<comment type="similarity">
    <text evidence="3">Belongs to the RLP family.</text>
</comment>
<feature type="signal peptide" evidence="14">
    <location>
        <begin position="1"/>
        <end position="24"/>
    </location>
</feature>
<evidence type="ECO:0000256" key="5">
    <source>
        <dbReference type="ARBA" id="ARBA00022614"/>
    </source>
</evidence>
<sequence length="679" mass="75023">MAKPSLLLHFFIFFFFFMILPCLSCPECQKQALLQFKSSTLSIYSSLHALDSWEFSSSCCLWDGVICSTSPPNSTSRAVIALHLSDLFIGSLLENLELFPSSILAPLFFVLDISSSSIYGQIPVLGFGNLSKLVYLDMRWNRFNGSIPPQLFHLPNLRGVLPEEIGNLTKLQQLSLGSDEFSNAIPSSISHLKELEKLDLGDNVLSMEIPTDIGNLSNISTLILGNNNLTGGIPASMRKLSELNTLKLENNLLNADRRNSIMIVPRCILVTLSLRSCALRGEVPDWISTQKRLNFLDLSENDLQGTFPQWLAEMEVAYIILPDNRLIGTVESYVDFSSNQLSGEVPTAFSQYTEILALGGNKFSGGLPSNLTKLSNLKRLELQDNYISGEFPNFLSQIFTLQVFNLQNNFLEGLIPETISNLSNLQILDLSNNNLTGKIPLGFVHLMGMIEAPNLPSSYTSISTIYILYSEDIRSNIVLNDLIVNWNKSKQGLSSHDLDMYFLLDLSSNQLSGEIPDSLGTLKALKLLNISHNKLSGKIPASLGDLENLESLDLSHNQLSGSIPPTLTKLQQLTTFDVSNNQLTGQIPIGGQMNTMLDPNYYANNSGLCGAQIQVTCPEEQSPPSKPQEHDNKEPWFSWGGVGIGYPVGFVLQIVIIFLTGYFSPSQPSNNRLCCSHPH</sequence>
<evidence type="ECO:0000256" key="12">
    <source>
        <dbReference type="ARBA" id="ARBA00023180"/>
    </source>
</evidence>
<evidence type="ECO:0000313" key="17">
    <source>
        <dbReference type="EMBL" id="RVW48770.1"/>
    </source>
</evidence>
<evidence type="ECO:0000256" key="9">
    <source>
        <dbReference type="ARBA" id="ARBA00022989"/>
    </source>
</evidence>
<dbReference type="FunFam" id="3.80.10.10:FF:000095">
    <property type="entry name" value="LRR receptor-like serine/threonine-protein kinase GSO1"/>
    <property type="match status" value="1"/>
</dbReference>
<keyword evidence="6 13" id="KW-0812">Transmembrane</keyword>
<evidence type="ECO:0000313" key="18">
    <source>
        <dbReference type="Proteomes" id="UP000288805"/>
    </source>
</evidence>
<dbReference type="GO" id="GO:0016301">
    <property type="term" value="F:kinase activity"/>
    <property type="evidence" value="ECO:0007669"/>
    <property type="project" value="UniProtKB-KW"/>
</dbReference>
<dbReference type="Pfam" id="PF23598">
    <property type="entry name" value="LRR_14"/>
    <property type="match status" value="1"/>
</dbReference>
<evidence type="ECO:0000256" key="14">
    <source>
        <dbReference type="SAM" id="SignalP"/>
    </source>
</evidence>
<dbReference type="InterPro" id="IPR055414">
    <property type="entry name" value="LRR_R13L4/SHOC2-like"/>
</dbReference>
<keyword evidence="4" id="KW-1003">Cell membrane</keyword>
<reference evidence="17 18" key="1">
    <citation type="journal article" date="2018" name="PLoS Genet.">
        <title>Population sequencing reveals clonal diversity and ancestral inbreeding in the grapevine cultivar Chardonnay.</title>
        <authorList>
            <person name="Roach M.J."/>
            <person name="Johnson D.L."/>
            <person name="Bohlmann J."/>
            <person name="van Vuuren H.J."/>
            <person name="Jones S.J."/>
            <person name="Pretorius I.S."/>
            <person name="Schmidt S.A."/>
            <person name="Borneman A.R."/>
        </authorList>
    </citation>
    <scope>NUCLEOTIDE SEQUENCE [LARGE SCALE GENOMIC DNA]</scope>
    <source>
        <strain evidence="18">cv. Chardonnay</strain>
        <tissue evidence="17">Leaf</tissue>
    </source>
</reference>
<organism evidence="17 18">
    <name type="scientific">Vitis vinifera</name>
    <name type="common">Grape</name>
    <dbReference type="NCBI Taxonomy" id="29760"/>
    <lineage>
        <taxon>Eukaryota</taxon>
        <taxon>Viridiplantae</taxon>
        <taxon>Streptophyta</taxon>
        <taxon>Embryophyta</taxon>
        <taxon>Tracheophyta</taxon>
        <taxon>Spermatophyta</taxon>
        <taxon>Magnoliopsida</taxon>
        <taxon>eudicotyledons</taxon>
        <taxon>Gunneridae</taxon>
        <taxon>Pentapetalae</taxon>
        <taxon>rosids</taxon>
        <taxon>Vitales</taxon>
        <taxon>Vitaceae</taxon>
        <taxon>Viteae</taxon>
        <taxon>Vitis</taxon>
    </lineage>
</organism>
<evidence type="ECO:0000256" key="6">
    <source>
        <dbReference type="ARBA" id="ARBA00022692"/>
    </source>
</evidence>
<dbReference type="EMBL" id="QGNW01001243">
    <property type="protein sequence ID" value="RVW48770.1"/>
    <property type="molecule type" value="Genomic_DNA"/>
</dbReference>
<feature type="domain" description="Leucine-rich repeat-containing N-terminal plant-type" evidence="15">
    <location>
        <begin position="29"/>
        <end position="68"/>
    </location>
</feature>
<dbReference type="AlphaFoldDB" id="A0A438EM30"/>
<dbReference type="InterPro" id="IPR032675">
    <property type="entry name" value="LRR_dom_sf"/>
</dbReference>
<dbReference type="Gene3D" id="3.80.10.10">
    <property type="entry name" value="Ribonuclease Inhibitor"/>
    <property type="match status" value="3"/>
</dbReference>
<keyword evidence="10 13" id="KW-0472">Membrane</keyword>
<evidence type="ECO:0000256" key="11">
    <source>
        <dbReference type="ARBA" id="ARBA00023170"/>
    </source>
</evidence>
<dbReference type="SUPFAM" id="SSF52058">
    <property type="entry name" value="L domain-like"/>
    <property type="match status" value="2"/>
</dbReference>
<keyword evidence="8" id="KW-0677">Repeat</keyword>
<comment type="caution">
    <text evidence="17">The sequence shown here is derived from an EMBL/GenBank/DDBJ whole genome shotgun (WGS) entry which is preliminary data.</text>
</comment>
<dbReference type="PANTHER" id="PTHR48065:SF23">
    <property type="entry name" value="LEUCINE-RICH REPEAT-CONTAINING N-TERMINAL PLANT-TYPE DOMAIN-CONTAINING PROTEIN"/>
    <property type="match status" value="1"/>
</dbReference>
<dbReference type="InterPro" id="IPR001611">
    <property type="entry name" value="Leu-rich_rpt"/>
</dbReference>
<evidence type="ECO:0000256" key="3">
    <source>
        <dbReference type="ARBA" id="ARBA00009592"/>
    </source>
</evidence>
<evidence type="ECO:0000256" key="8">
    <source>
        <dbReference type="ARBA" id="ARBA00022737"/>
    </source>
</evidence>
<evidence type="ECO:0000256" key="7">
    <source>
        <dbReference type="ARBA" id="ARBA00022729"/>
    </source>
</evidence>
<evidence type="ECO:0000256" key="13">
    <source>
        <dbReference type="SAM" id="Phobius"/>
    </source>
</evidence>
<dbReference type="Proteomes" id="UP000288805">
    <property type="component" value="Unassembled WGS sequence"/>
</dbReference>
<feature type="domain" description="Disease resistance R13L4/SHOC-2-like LRR" evidence="16">
    <location>
        <begin position="109"/>
        <end position="311"/>
    </location>
</feature>
<dbReference type="GO" id="GO:0005886">
    <property type="term" value="C:plasma membrane"/>
    <property type="evidence" value="ECO:0007669"/>
    <property type="project" value="UniProtKB-SubCell"/>
</dbReference>
<comment type="subcellular location">
    <subcellularLocation>
        <location evidence="2">Cell membrane</location>
    </subcellularLocation>
    <subcellularLocation>
        <location evidence="1">Membrane</location>
        <topology evidence="1">Single-pass membrane protein</topology>
    </subcellularLocation>
</comment>
<keyword evidence="5" id="KW-0433">Leucine-rich repeat</keyword>
<evidence type="ECO:0000259" key="16">
    <source>
        <dbReference type="Pfam" id="PF23598"/>
    </source>
</evidence>
<dbReference type="Pfam" id="PF13855">
    <property type="entry name" value="LRR_8"/>
    <property type="match status" value="2"/>
</dbReference>
<keyword evidence="17" id="KW-0808">Transferase</keyword>
<dbReference type="SMART" id="SM00369">
    <property type="entry name" value="LRR_TYP"/>
    <property type="match status" value="5"/>
</dbReference>
<proteinExistence type="inferred from homology"/>
<dbReference type="InterPro" id="IPR003591">
    <property type="entry name" value="Leu-rich_rpt_typical-subtyp"/>
</dbReference>
<dbReference type="PROSITE" id="PS51450">
    <property type="entry name" value="LRR"/>
    <property type="match status" value="2"/>
</dbReference>
<evidence type="ECO:0000256" key="4">
    <source>
        <dbReference type="ARBA" id="ARBA00022475"/>
    </source>
</evidence>
<dbReference type="FunFam" id="3.80.10.10:FF:000041">
    <property type="entry name" value="LRR receptor-like serine/threonine-protein kinase ERECTA"/>
    <property type="match status" value="1"/>
</dbReference>
<dbReference type="FunFam" id="3.80.10.10:FF:000213">
    <property type="entry name" value="Tyrosine-sulfated glycopeptide receptor 1"/>
    <property type="match status" value="1"/>
</dbReference>
<dbReference type="PANTHER" id="PTHR48065">
    <property type="entry name" value="OS10G0469600 PROTEIN"/>
    <property type="match status" value="1"/>
</dbReference>
<keyword evidence="17" id="KW-0418">Kinase</keyword>
<accession>A0A438EM30</accession>
<feature type="chain" id="PRO_5019523850" evidence="14">
    <location>
        <begin position="25"/>
        <end position="679"/>
    </location>
</feature>
<dbReference type="Pfam" id="PF08263">
    <property type="entry name" value="LRRNT_2"/>
    <property type="match status" value="1"/>
</dbReference>